<organism evidence="2 3">
    <name type="scientific">Leersia perrieri</name>
    <dbReference type="NCBI Taxonomy" id="77586"/>
    <lineage>
        <taxon>Eukaryota</taxon>
        <taxon>Viridiplantae</taxon>
        <taxon>Streptophyta</taxon>
        <taxon>Embryophyta</taxon>
        <taxon>Tracheophyta</taxon>
        <taxon>Spermatophyta</taxon>
        <taxon>Magnoliopsida</taxon>
        <taxon>Liliopsida</taxon>
        <taxon>Poales</taxon>
        <taxon>Poaceae</taxon>
        <taxon>BOP clade</taxon>
        <taxon>Oryzoideae</taxon>
        <taxon>Oryzeae</taxon>
        <taxon>Oryzinae</taxon>
        <taxon>Leersia</taxon>
    </lineage>
</organism>
<evidence type="ECO:0000256" key="1">
    <source>
        <dbReference type="SAM" id="MobiDB-lite"/>
    </source>
</evidence>
<feature type="region of interest" description="Disordered" evidence="1">
    <location>
        <begin position="1"/>
        <end position="73"/>
    </location>
</feature>
<reference evidence="2 3" key="1">
    <citation type="submission" date="2012-08" db="EMBL/GenBank/DDBJ databases">
        <title>Oryza genome evolution.</title>
        <authorList>
            <person name="Wing R.A."/>
        </authorList>
    </citation>
    <scope>NUCLEOTIDE SEQUENCE</scope>
</reference>
<dbReference type="HOGENOM" id="CLU_1995909_0_0_1"/>
<dbReference type="AlphaFoldDB" id="A0A0D9X1Y1"/>
<feature type="compositionally biased region" description="Low complexity" evidence="1">
    <location>
        <begin position="44"/>
        <end position="55"/>
    </location>
</feature>
<proteinExistence type="predicted"/>
<evidence type="ECO:0000313" key="2">
    <source>
        <dbReference type="EnsemblPlants" id="LPERR07G20480.2"/>
    </source>
</evidence>
<name>A0A0D9X1Y1_9ORYZ</name>
<feature type="compositionally biased region" description="Pro residues" evidence="1">
    <location>
        <begin position="1"/>
        <end position="21"/>
    </location>
</feature>
<protein>
    <submittedName>
        <fullName evidence="2">Uncharacterized protein</fullName>
    </submittedName>
</protein>
<reference evidence="2" key="3">
    <citation type="submission" date="2015-04" db="UniProtKB">
        <authorList>
            <consortium name="EnsemblPlants"/>
        </authorList>
    </citation>
    <scope>IDENTIFICATION</scope>
</reference>
<dbReference type="Proteomes" id="UP000032180">
    <property type="component" value="Chromosome 7"/>
</dbReference>
<sequence>MSSRCSPPPSTAMAPGFPPLAPLESTLRGRPIPSVAHRPPSSPSPVADASALAPSGAVGSVLPPRPHRLHHPPRRCVATTTYRLDLDQQILLPRSKQLPILILVSWSGMQIDFSSGETIPATVRS</sequence>
<keyword evidence="3" id="KW-1185">Reference proteome</keyword>
<dbReference type="EnsemblPlants" id="LPERR07G20480.2">
    <property type="protein sequence ID" value="LPERR07G20480.2"/>
    <property type="gene ID" value="LPERR07G20480"/>
</dbReference>
<dbReference type="Gramene" id="LPERR07G20480.2">
    <property type="protein sequence ID" value="LPERR07G20480.2"/>
    <property type="gene ID" value="LPERR07G20480"/>
</dbReference>
<reference evidence="3" key="2">
    <citation type="submission" date="2013-12" db="EMBL/GenBank/DDBJ databases">
        <authorList>
            <person name="Yu Y."/>
            <person name="Lee S."/>
            <person name="de Baynast K."/>
            <person name="Wissotski M."/>
            <person name="Liu L."/>
            <person name="Talag J."/>
            <person name="Goicoechea J."/>
            <person name="Angelova A."/>
            <person name="Jetty R."/>
            <person name="Kudrna D."/>
            <person name="Golser W."/>
            <person name="Rivera L."/>
            <person name="Zhang J."/>
            <person name="Wing R."/>
        </authorList>
    </citation>
    <scope>NUCLEOTIDE SEQUENCE</scope>
</reference>
<accession>A0A0D9X1Y1</accession>
<evidence type="ECO:0000313" key="3">
    <source>
        <dbReference type="Proteomes" id="UP000032180"/>
    </source>
</evidence>